<organism evidence="3 4">
    <name type="scientific">Micromonospora arborensis</name>
    <dbReference type="NCBI Taxonomy" id="2116518"/>
    <lineage>
        <taxon>Bacteria</taxon>
        <taxon>Bacillati</taxon>
        <taxon>Actinomycetota</taxon>
        <taxon>Actinomycetes</taxon>
        <taxon>Micromonosporales</taxon>
        <taxon>Micromonosporaceae</taxon>
        <taxon>Micromonospora</taxon>
    </lineage>
</organism>
<dbReference type="EMBL" id="PYBV01000041">
    <property type="protein sequence ID" value="PYC65772.1"/>
    <property type="molecule type" value="Genomic_DNA"/>
</dbReference>
<evidence type="ECO:0000313" key="4">
    <source>
        <dbReference type="Proteomes" id="UP000248333"/>
    </source>
</evidence>
<evidence type="ECO:0000259" key="2">
    <source>
        <dbReference type="Pfam" id="PF13472"/>
    </source>
</evidence>
<evidence type="ECO:0000313" key="3">
    <source>
        <dbReference type="EMBL" id="PYC65772.1"/>
    </source>
</evidence>
<reference evidence="3 4" key="1">
    <citation type="submission" date="2018-03" db="EMBL/GenBank/DDBJ databases">
        <title>Bioinformatic expansion and discovery of thiopeptide antibiotics.</title>
        <authorList>
            <person name="Schwalen C.J."/>
            <person name="Hudson G.A."/>
            <person name="Mitchell D.A."/>
        </authorList>
    </citation>
    <scope>NUCLEOTIDE SEQUENCE [LARGE SCALE GENOMIC DNA]</scope>
    <source>
        <strain evidence="3 4">NRRL 8041</strain>
    </source>
</reference>
<feature type="region of interest" description="Disordered" evidence="1">
    <location>
        <begin position="58"/>
        <end position="108"/>
    </location>
</feature>
<feature type="domain" description="SGNH hydrolase-type esterase" evidence="2">
    <location>
        <begin position="162"/>
        <end position="346"/>
    </location>
</feature>
<evidence type="ECO:0000256" key="1">
    <source>
        <dbReference type="SAM" id="MobiDB-lite"/>
    </source>
</evidence>
<dbReference type="Proteomes" id="UP000248333">
    <property type="component" value="Unassembled WGS sequence"/>
</dbReference>
<dbReference type="PANTHER" id="PTHR30383">
    <property type="entry name" value="THIOESTERASE 1/PROTEASE 1/LYSOPHOSPHOLIPASE L1"/>
    <property type="match status" value="1"/>
</dbReference>
<dbReference type="InterPro" id="IPR013830">
    <property type="entry name" value="SGNH_hydro"/>
</dbReference>
<dbReference type="SUPFAM" id="SSF52266">
    <property type="entry name" value="SGNH hydrolase"/>
    <property type="match status" value="1"/>
</dbReference>
<dbReference type="GO" id="GO:0004622">
    <property type="term" value="F:phosphatidylcholine lysophospholipase activity"/>
    <property type="evidence" value="ECO:0007669"/>
    <property type="project" value="TreeGrafter"/>
</dbReference>
<dbReference type="Pfam" id="PF13472">
    <property type="entry name" value="Lipase_GDSL_2"/>
    <property type="match status" value="1"/>
</dbReference>
<feature type="compositionally biased region" description="Basic residues" evidence="1">
    <location>
        <begin position="93"/>
        <end position="103"/>
    </location>
</feature>
<accession>A0A318NCN4</accession>
<gene>
    <name evidence="3" type="ORF">C7C45_27330</name>
</gene>
<dbReference type="Gene3D" id="3.40.50.1110">
    <property type="entry name" value="SGNH hydrolase"/>
    <property type="match status" value="1"/>
</dbReference>
<keyword evidence="4" id="KW-1185">Reference proteome</keyword>
<dbReference type="AlphaFoldDB" id="A0A318NCN4"/>
<dbReference type="InterPro" id="IPR051532">
    <property type="entry name" value="Ester_Hydrolysis_Enzymes"/>
</dbReference>
<dbReference type="PANTHER" id="PTHR30383:SF5">
    <property type="entry name" value="SGNH HYDROLASE-TYPE ESTERASE DOMAIN-CONTAINING PROTEIN"/>
    <property type="match status" value="1"/>
</dbReference>
<sequence length="393" mass="41847">MAARSHPCKLVRGLRAVWRAQRPRAKSTLVATLGTEWLTRYRQCHEWQRQCQIWSSSALRSARPPTGRGRPRSTRPPRAAHPPIPSGSAQHHRDQRRASRRLGGRGGSMKLRPMLLGALAVALVAVGQSVPTGAPVAAQAAAQAAAAACPVPGRPTLKILTVGDSITAGATMAGSSSAGYRAELGRLLDQSCVPHQFVVAAVGGVTCNYWSSQMASLVTTHRPDLILLNCGTNNNLSNATAAQMAAFEGTYRALFDTALDLDPDVIMYPSWVQYSSGHGTTGCTTPPGPSPAWLPASEAKVNDAIYRSMLVIDEYGDRVPTWIDYQSIPEGYLDQCGVHPTPGGYDVMGRLAFNTIAPRLGVGPAPLPCGLVGRRPGFSVGQWVPCATMNLNP</sequence>
<name>A0A318NCN4_9ACTN</name>
<dbReference type="InterPro" id="IPR036514">
    <property type="entry name" value="SGNH_hydro_sf"/>
</dbReference>
<proteinExistence type="predicted"/>
<dbReference type="CDD" id="cd00229">
    <property type="entry name" value="SGNH_hydrolase"/>
    <property type="match status" value="1"/>
</dbReference>
<protein>
    <recommendedName>
        <fullName evidence="2">SGNH hydrolase-type esterase domain-containing protein</fullName>
    </recommendedName>
</protein>
<comment type="caution">
    <text evidence="3">The sequence shown here is derived from an EMBL/GenBank/DDBJ whole genome shotgun (WGS) entry which is preliminary data.</text>
</comment>